<protein>
    <recommendedName>
        <fullName evidence="3">Heparinase II N-terminal domain-containing protein</fullName>
    </recommendedName>
</protein>
<name>A0A1F6CBW8_HANXR</name>
<proteinExistence type="predicted"/>
<dbReference type="SUPFAM" id="SSF48230">
    <property type="entry name" value="Chondroitin AC/alginate lyase"/>
    <property type="match status" value="1"/>
</dbReference>
<dbReference type="PANTHER" id="PTHR40616:SF1">
    <property type="entry name" value="LINALOOL DEHYDRATASE_ISOMERASE DOMAIN-CONTAINING PROTEIN"/>
    <property type="match status" value="1"/>
</dbReference>
<evidence type="ECO:0008006" key="3">
    <source>
        <dbReference type="Google" id="ProtNLM"/>
    </source>
</evidence>
<evidence type="ECO:0000313" key="1">
    <source>
        <dbReference type="EMBL" id="OGG46633.1"/>
    </source>
</evidence>
<dbReference type="EMBL" id="MFKF01000294">
    <property type="protein sequence ID" value="OGG46633.1"/>
    <property type="molecule type" value="Genomic_DNA"/>
</dbReference>
<dbReference type="Gene3D" id="1.50.10.100">
    <property type="entry name" value="Chondroitin AC/alginate lyase"/>
    <property type="match status" value="1"/>
</dbReference>
<gene>
    <name evidence="1" type="ORF">A3F84_05420</name>
</gene>
<dbReference type="Proteomes" id="UP000178606">
    <property type="component" value="Unassembled WGS sequence"/>
</dbReference>
<reference evidence="1 2" key="1">
    <citation type="journal article" date="2016" name="Nat. Commun.">
        <title>Thousands of microbial genomes shed light on interconnected biogeochemical processes in an aquifer system.</title>
        <authorList>
            <person name="Anantharaman K."/>
            <person name="Brown C.T."/>
            <person name="Hug L.A."/>
            <person name="Sharon I."/>
            <person name="Castelle C.J."/>
            <person name="Probst A.J."/>
            <person name="Thomas B.C."/>
            <person name="Singh A."/>
            <person name="Wilkins M.J."/>
            <person name="Karaoz U."/>
            <person name="Brodie E.L."/>
            <person name="Williams K.H."/>
            <person name="Hubbard S.S."/>
            <person name="Banfield J.F."/>
        </authorList>
    </citation>
    <scope>NUCLEOTIDE SEQUENCE [LARGE SCALE GENOMIC DNA]</scope>
    <source>
        <strain evidence="2">RIFCSPLOWO2_12_FULL_64_10</strain>
    </source>
</reference>
<accession>A0A1F6CBW8</accession>
<organism evidence="1 2">
    <name type="scientific">Handelsmanbacteria sp. (strain RIFCSPLOWO2_12_FULL_64_10)</name>
    <dbReference type="NCBI Taxonomy" id="1817868"/>
    <lineage>
        <taxon>Bacteria</taxon>
        <taxon>Candidatus Handelsmaniibacteriota</taxon>
    </lineage>
</organism>
<comment type="caution">
    <text evidence="1">The sequence shown here is derived from an EMBL/GenBank/DDBJ whole genome shotgun (WGS) entry which is preliminary data.</text>
</comment>
<dbReference type="AlphaFoldDB" id="A0A1F6CBW8"/>
<dbReference type="PANTHER" id="PTHR40616">
    <property type="entry name" value="LINALOOL DEHYDRATASE_ISOMERASE DOMAIN-CONTAINING PROTEIN"/>
    <property type="match status" value="1"/>
</dbReference>
<evidence type="ECO:0000313" key="2">
    <source>
        <dbReference type="Proteomes" id="UP000178606"/>
    </source>
</evidence>
<dbReference type="InterPro" id="IPR008929">
    <property type="entry name" value="Chondroitin_lyas"/>
</dbReference>
<sequence length="627" mass="69213">MMPLEAAMLKRAVEEAERRLDPEMDLPVAHAPTSFYAYHTALRGVRAHPLREAFSCAGLLIETGDPARCERAARMLRRALQAQDRDPQSRTYGVWPYYWEEPLGQMEAPDANWADFCGSELLLIVYRRPERLAEDLRGPVREAIRHAARAVQRRNVGPHYTNICALGAFVALAAGRWLQEADLWDYGVERLRRFAAHTDGTGSFNEYNSPTYAFVTMRSLANILTHIDDPEVQRVAGGLHERVWLGLAYHFHAPTQQLAGPHSRSYSTDLHSHAKVALQVGTEGAVSFYTPEDVPGGAPFPARMRCPAHLLDHFRRLKAPAQRRELFIPARRHDDGREEAPVQGTTFLHPAFALGTVNRSDLWHQRRPFVGYWGDGRGGRSLQLRGLKNFYDFTSAHAATLQERGCALSAINYLTMAGDRHPVFDIIRDGRFRATDLRVSLMLTGAPDPADVRINGEAAKAGDRFKAGDRVTIGLDRDGNATSTGAFGGGAFIGVCCPAGTFGGSKGYGEVRRDEEALWVDFVLWSGEERVWDWAEVGDAAAVVATWMVGAGEMAREAFDGAFQGQEIVARIADGWVEGAWASPSGGLRVEALSRPGDRVTQGSAFRLTVDGQDVPLTRITEARILG</sequence>